<evidence type="ECO:0000256" key="6">
    <source>
        <dbReference type="PIRSR" id="PIRSR038994-1"/>
    </source>
</evidence>
<dbReference type="GO" id="GO:0008448">
    <property type="term" value="F:N-acetylglucosamine-6-phosphate deacetylase activity"/>
    <property type="evidence" value="ECO:0007669"/>
    <property type="project" value="InterPro"/>
</dbReference>
<dbReference type="PANTHER" id="PTHR11113">
    <property type="entry name" value="N-ACETYLGLUCOSAMINE-6-PHOSPHATE DEACETYLASE"/>
    <property type="match status" value="1"/>
</dbReference>
<comment type="caution">
    <text evidence="10">The sequence shown here is derived from an EMBL/GenBank/DDBJ whole genome shotgun (WGS) entry which is preliminary data.</text>
</comment>
<protein>
    <submittedName>
        <fullName evidence="10">N-acetylglucosamine-6-phosphate deacetylase</fullName>
    </submittedName>
</protein>
<evidence type="ECO:0000256" key="8">
    <source>
        <dbReference type="PIRSR" id="PIRSR038994-3"/>
    </source>
</evidence>
<evidence type="ECO:0000256" key="3">
    <source>
        <dbReference type="ARBA" id="ARBA00022801"/>
    </source>
</evidence>
<feature type="binding site" evidence="7">
    <location>
        <position position="247"/>
    </location>
    <ligand>
        <name>substrate</name>
    </ligand>
</feature>
<evidence type="ECO:0000256" key="2">
    <source>
        <dbReference type="ARBA" id="ARBA00022723"/>
    </source>
</evidence>
<organism evidence="10 11">
    <name type="scientific">Sphingomonas parapaucimobilis NBRC 15100</name>
    <dbReference type="NCBI Taxonomy" id="1219049"/>
    <lineage>
        <taxon>Bacteria</taxon>
        <taxon>Pseudomonadati</taxon>
        <taxon>Pseudomonadota</taxon>
        <taxon>Alphaproteobacteria</taxon>
        <taxon>Sphingomonadales</taxon>
        <taxon>Sphingomonadaceae</taxon>
        <taxon>Sphingomonas</taxon>
    </lineage>
</organism>
<feature type="binding site" evidence="8">
    <location>
        <position position="191"/>
    </location>
    <ligand>
        <name>Zn(2+)</name>
        <dbReference type="ChEBI" id="CHEBI:29105"/>
    </ligand>
</feature>
<dbReference type="SUPFAM" id="SSF51556">
    <property type="entry name" value="Metallo-dependent hydrolases"/>
    <property type="match status" value="1"/>
</dbReference>
<dbReference type="InterPro" id="IPR006680">
    <property type="entry name" value="Amidohydro-rel"/>
</dbReference>
<keyword evidence="2 8" id="KW-0479">Metal-binding</keyword>
<keyword evidence="4 5" id="KW-0119">Carbohydrate metabolism</keyword>
<feature type="active site" description="Proton donor/acceptor" evidence="6">
    <location>
        <position position="270"/>
    </location>
</feature>
<evidence type="ECO:0000256" key="5">
    <source>
        <dbReference type="PIRNR" id="PIRNR038994"/>
    </source>
</evidence>
<dbReference type="eggNOG" id="COG1820">
    <property type="taxonomic scope" value="Bacteria"/>
</dbReference>
<dbReference type="InterPro" id="IPR032466">
    <property type="entry name" value="Metal_Hydrolase"/>
</dbReference>
<dbReference type="Proteomes" id="UP000032305">
    <property type="component" value="Unassembled WGS sequence"/>
</dbReference>
<dbReference type="SUPFAM" id="SSF51338">
    <property type="entry name" value="Composite domain of metallo-dependent hydrolases"/>
    <property type="match status" value="1"/>
</dbReference>
<evidence type="ECO:0000313" key="11">
    <source>
        <dbReference type="Proteomes" id="UP000032305"/>
    </source>
</evidence>
<dbReference type="Gene3D" id="2.30.40.10">
    <property type="entry name" value="Urease, subunit C, domain 1"/>
    <property type="match status" value="1"/>
</dbReference>
<evidence type="ECO:0000256" key="7">
    <source>
        <dbReference type="PIRSR" id="PIRSR038994-2"/>
    </source>
</evidence>
<dbReference type="Gene3D" id="3.20.20.140">
    <property type="entry name" value="Metal-dependent hydrolases"/>
    <property type="match status" value="1"/>
</dbReference>
<keyword evidence="11" id="KW-1185">Reference proteome</keyword>
<keyword evidence="3 5" id="KW-0378">Hydrolase</keyword>
<gene>
    <name evidence="10" type="primary">nagA</name>
    <name evidence="10" type="ORF">SP5_009_00090</name>
</gene>
<feature type="binding site" evidence="7">
    <location>
        <begin position="215"/>
        <end position="216"/>
    </location>
    <ligand>
        <name>substrate</name>
    </ligand>
</feature>
<dbReference type="InterPro" id="IPR011059">
    <property type="entry name" value="Metal-dep_hydrolase_composite"/>
</dbReference>
<evidence type="ECO:0000256" key="4">
    <source>
        <dbReference type="ARBA" id="ARBA00023277"/>
    </source>
</evidence>
<evidence type="ECO:0000256" key="1">
    <source>
        <dbReference type="ARBA" id="ARBA00010716"/>
    </source>
</evidence>
<accession>A0A0A1W398</accession>
<feature type="binding site" evidence="8">
    <location>
        <position position="212"/>
    </location>
    <ligand>
        <name>Zn(2+)</name>
        <dbReference type="ChEBI" id="CHEBI:29105"/>
    </ligand>
</feature>
<feature type="binding site" evidence="8">
    <location>
        <position position="127"/>
    </location>
    <ligand>
        <name>Zn(2+)</name>
        <dbReference type="ChEBI" id="CHEBI:29105"/>
    </ligand>
</feature>
<dbReference type="PIRSF" id="PIRSF038994">
    <property type="entry name" value="NagA"/>
    <property type="match status" value="1"/>
</dbReference>
<dbReference type="CDD" id="cd00854">
    <property type="entry name" value="NagA"/>
    <property type="match status" value="1"/>
</dbReference>
<dbReference type="NCBIfam" id="TIGR00221">
    <property type="entry name" value="nagA"/>
    <property type="match status" value="1"/>
</dbReference>
<dbReference type="RefSeq" id="WP_042483313.1">
    <property type="nucleotide sequence ID" value="NZ_BBPI01000009.1"/>
</dbReference>
<name>A0A0A1W398_9SPHN</name>
<dbReference type="PANTHER" id="PTHR11113:SF14">
    <property type="entry name" value="N-ACETYLGLUCOSAMINE-6-PHOSPHATE DEACETYLASE"/>
    <property type="match status" value="1"/>
</dbReference>
<feature type="binding site" evidence="7">
    <location>
        <position position="138"/>
    </location>
    <ligand>
        <name>substrate</name>
    </ligand>
</feature>
<dbReference type="InterPro" id="IPR003764">
    <property type="entry name" value="GlcNAc_6-P_deAcase"/>
</dbReference>
<comment type="similarity">
    <text evidence="1 5">Belongs to the metallo-dependent hydrolases superfamily. NagA family.</text>
</comment>
<sequence length="379" mass="39483">MTRFRFVNGHVATSGGVLQGAEITVDGDRIASIGSVEGSADTIDLNGGWVVPGYIDTQVNGGGGVLFNDRLDVDGIAAMAAAHAVYGTTAMLPTLVSETPDKIARALDAIDEAIEARVPGIVGIHVEGPVLNPARKGIHDPTRFRDLDEEMLAVLTRPRKGKVMLTIAPERVPVPTIRRLAEAGVLVSAGHSEASYEQAVEAFGAGVVGVTHLYNAMPAMQQRVPGLAGATLDDPRPYSGLIIDGFHVSAPMLRLAVKARPFEKLMLVTDAMSSVGAVEKDFVLHGRHIDVSGGKCTYADGTLAGSDLDMGSAVANAVEQLRITVDQAAVLAATNPAAFLGLSHERGALATGLRADWVVLDAALKPVETRIAAAEPVAA</sequence>
<reference evidence="10 11" key="1">
    <citation type="submission" date="2014-11" db="EMBL/GenBank/DDBJ databases">
        <title>Whole genome shotgun sequence of Sphingomonas parapaucimobilis NBRC 15100.</title>
        <authorList>
            <person name="Katano-Makiyama Y."/>
            <person name="Hosoyama A."/>
            <person name="Hashimoto M."/>
            <person name="Hosoyama Y."/>
            <person name="Noguchi M."/>
            <person name="Numata M."/>
            <person name="Tsuchikane K."/>
            <person name="Hirakata S."/>
            <person name="Uohara A."/>
            <person name="Shimodaira J."/>
            <person name="Ohji S."/>
            <person name="Ichikawa N."/>
            <person name="Kimura A."/>
            <person name="Yamazoe A."/>
            <person name="Fujita N."/>
        </authorList>
    </citation>
    <scope>NUCLEOTIDE SEQUENCE [LARGE SCALE GENOMIC DNA]</scope>
    <source>
        <strain evidence="10 11">NBRC 15100</strain>
    </source>
</reference>
<evidence type="ECO:0000313" key="10">
    <source>
        <dbReference type="EMBL" id="GAL99681.1"/>
    </source>
</evidence>
<dbReference type="GO" id="GO:0006046">
    <property type="term" value="P:N-acetylglucosamine catabolic process"/>
    <property type="evidence" value="ECO:0007669"/>
    <property type="project" value="TreeGrafter"/>
</dbReference>
<dbReference type="Pfam" id="PF01979">
    <property type="entry name" value="Amidohydro_1"/>
    <property type="match status" value="1"/>
</dbReference>
<proteinExistence type="inferred from homology"/>
<comment type="cofactor">
    <cofactor evidence="8">
        <name>a divalent metal cation</name>
        <dbReference type="ChEBI" id="CHEBI:60240"/>
    </cofactor>
    <text evidence="8">Binds 1 divalent metal cation per subunit.</text>
</comment>
<feature type="binding site" evidence="7">
    <location>
        <position position="223"/>
    </location>
    <ligand>
        <name>substrate</name>
    </ligand>
</feature>
<feature type="domain" description="Amidohydrolase-related" evidence="9">
    <location>
        <begin position="49"/>
        <end position="366"/>
    </location>
</feature>
<dbReference type="OrthoDB" id="9776488at2"/>
<evidence type="ECO:0000259" key="9">
    <source>
        <dbReference type="Pfam" id="PF01979"/>
    </source>
</evidence>
<dbReference type="AlphaFoldDB" id="A0A0A1W398"/>
<dbReference type="GO" id="GO:0046872">
    <property type="term" value="F:metal ion binding"/>
    <property type="evidence" value="ECO:0007669"/>
    <property type="project" value="UniProtKB-KW"/>
</dbReference>
<dbReference type="EMBL" id="BBPI01000009">
    <property type="protein sequence ID" value="GAL99681.1"/>
    <property type="molecule type" value="Genomic_DNA"/>
</dbReference>
<feature type="binding site" evidence="7">
    <location>
        <begin position="303"/>
        <end position="305"/>
    </location>
    <ligand>
        <name>substrate</name>
    </ligand>
</feature>